<accession>M3G970</accession>
<comment type="caution">
    <text evidence="1">The sequence shown here is derived from an EMBL/GenBank/DDBJ whole genome shotgun (WGS) entry which is preliminary data.</text>
</comment>
<proteinExistence type="predicted"/>
<organism evidence="1 2">
    <name type="scientific">Leptospira weilii serovar Topaz str. LT2116</name>
    <dbReference type="NCBI Taxonomy" id="1088540"/>
    <lineage>
        <taxon>Bacteria</taxon>
        <taxon>Pseudomonadati</taxon>
        <taxon>Spirochaetota</taxon>
        <taxon>Spirochaetia</taxon>
        <taxon>Leptospirales</taxon>
        <taxon>Leptospiraceae</taxon>
        <taxon>Leptospira</taxon>
    </lineage>
</organism>
<evidence type="ECO:0000313" key="1">
    <source>
        <dbReference type="EMBL" id="EMF82539.1"/>
    </source>
</evidence>
<evidence type="ECO:0000313" key="2">
    <source>
        <dbReference type="Proteomes" id="UP000011770"/>
    </source>
</evidence>
<sequence length="49" mass="6119">MEYFYFPQKNSIKYVLPLKADVRKKEKSQSIKKFVFQLRFNFDFLCKNY</sequence>
<gene>
    <name evidence="1" type="ORF">LEP1GSC188_0649</name>
</gene>
<reference evidence="1 2" key="1">
    <citation type="submission" date="2013-01" db="EMBL/GenBank/DDBJ databases">
        <authorList>
            <person name="Harkins D.M."/>
            <person name="Durkin A.S."/>
            <person name="Brinkac L.M."/>
            <person name="Haft D.H."/>
            <person name="Selengut J.D."/>
            <person name="Sanka R."/>
            <person name="DePew J."/>
            <person name="Purushe J."/>
            <person name="Tulsiani S.M."/>
            <person name="Graham G.C."/>
            <person name="Burns M.-A."/>
            <person name="Dohnt M.F."/>
            <person name="Smythe L.D."/>
            <person name="McKay D.B."/>
            <person name="Craig S.B."/>
            <person name="Vinetz J.M."/>
            <person name="Sutton G.G."/>
            <person name="Nierman W.C."/>
            <person name="Fouts D.E."/>
        </authorList>
    </citation>
    <scope>NUCLEOTIDE SEQUENCE [LARGE SCALE GENOMIC DNA]</scope>
    <source>
        <strain evidence="1 2">LT2116</strain>
    </source>
</reference>
<protein>
    <submittedName>
        <fullName evidence="1">Uncharacterized protein</fullName>
    </submittedName>
</protein>
<dbReference type="Proteomes" id="UP000011770">
    <property type="component" value="Unassembled WGS sequence"/>
</dbReference>
<dbReference type="EMBL" id="AHOR02000021">
    <property type="protein sequence ID" value="EMF82539.1"/>
    <property type="molecule type" value="Genomic_DNA"/>
</dbReference>
<name>M3G970_9LEPT</name>
<dbReference type="AlphaFoldDB" id="M3G970"/>